<evidence type="ECO:0000259" key="2">
    <source>
        <dbReference type="Pfam" id="PF13577"/>
    </source>
</evidence>
<dbReference type="SUPFAM" id="SSF54427">
    <property type="entry name" value="NTF2-like"/>
    <property type="match status" value="1"/>
</dbReference>
<feature type="domain" description="SnoaL-like" evidence="2">
    <location>
        <begin position="6"/>
        <end position="125"/>
    </location>
</feature>
<dbReference type="Pfam" id="PF13577">
    <property type="entry name" value="SnoaL_4"/>
    <property type="match status" value="1"/>
</dbReference>
<comment type="caution">
    <text evidence="3">The sequence shown here is derived from an EMBL/GenBank/DDBJ whole genome shotgun (WGS) entry which is preliminary data.</text>
</comment>
<accession>A0ABN1GDM5</accession>
<sequence length="159" mass="17952">MSEKVRADITEALHRYCRGIDRMDADLIRSAYHSDGYDDHGDVFRGSVEDYITWVLNVLAERFDSTMHTLTNITIEQDGGVAHVESYLIAYHVTKGGGSLKVFGARYVDRFEDRPGAGWRIAHRTLVSEWQTEQTGFVATPPGTAPAARDRTDPSYRRD</sequence>
<dbReference type="RefSeq" id="WP_344602008.1">
    <property type="nucleotide sequence ID" value="NZ_BAAAHE010000007.1"/>
</dbReference>
<evidence type="ECO:0000256" key="1">
    <source>
        <dbReference type="SAM" id="MobiDB-lite"/>
    </source>
</evidence>
<dbReference type="Proteomes" id="UP001500957">
    <property type="component" value="Unassembled WGS sequence"/>
</dbReference>
<organism evidence="3 4">
    <name type="scientific">Sporichthya brevicatena</name>
    <dbReference type="NCBI Taxonomy" id="171442"/>
    <lineage>
        <taxon>Bacteria</taxon>
        <taxon>Bacillati</taxon>
        <taxon>Actinomycetota</taxon>
        <taxon>Actinomycetes</taxon>
        <taxon>Sporichthyales</taxon>
        <taxon>Sporichthyaceae</taxon>
        <taxon>Sporichthya</taxon>
    </lineage>
</organism>
<name>A0ABN1GDM5_9ACTN</name>
<dbReference type="Gene3D" id="3.10.450.50">
    <property type="match status" value="1"/>
</dbReference>
<dbReference type="CDD" id="cd00531">
    <property type="entry name" value="NTF2_like"/>
    <property type="match status" value="1"/>
</dbReference>
<evidence type="ECO:0000313" key="4">
    <source>
        <dbReference type="Proteomes" id="UP001500957"/>
    </source>
</evidence>
<feature type="compositionally biased region" description="Basic and acidic residues" evidence="1">
    <location>
        <begin position="148"/>
        <end position="159"/>
    </location>
</feature>
<protein>
    <submittedName>
        <fullName evidence="3">Nuclear transport factor 2 family protein</fullName>
    </submittedName>
</protein>
<evidence type="ECO:0000313" key="3">
    <source>
        <dbReference type="EMBL" id="GAA0609008.1"/>
    </source>
</evidence>
<gene>
    <name evidence="3" type="ORF">GCM10009547_08790</name>
</gene>
<dbReference type="EMBL" id="BAAAHE010000007">
    <property type="protein sequence ID" value="GAA0609008.1"/>
    <property type="molecule type" value="Genomic_DNA"/>
</dbReference>
<reference evidence="3 4" key="1">
    <citation type="journal article" date="2019" name="Int. J. Syst. Evol. Microbiol.">
        <title>The Global Catalogue of Microorganisms (GCM) 10K type strain sequencing project: providing services to taxonomists for standard genome sequencing and annotation.</title>
        <authorList>
            <consortium name="The Broad Institute Genomics Platform"/>
            <consortium name="The Broad Institute Genome Sequencing Center for Infectious Disease"/>
            <person name="Wu L."/>
            <person name="Ma J."/>
        </authorList>
    </citation>
    <scope>NUCLEOTIDE SEQUENCE [LARGE SCALE GENOMIC DNA]</scope>
    <source>
        <strain evidence="3 4">JCM 10671</strain>
    </source>
</reference>
<feature type="region of interest" description="Disordered" evidence="1">
    <location>
        <begin position="137"/>
        <end position="159"/>
    </location>
</feature>
<dbReference type="InterPro" id="IPR032710">
    <property type="entry name" value="NTF2-like_dom_sf"/>
</dbReference>
<dbReference type="InterPro" id="IPR037401">
    <property type="entry name" value="SnoaL-like"/>
</dbReference>
<keyword evidence="4" id="KW-1185">Reference proteome</keyword>
<proteinExistence type="predicted"/>